<keyword evidence="3" id="KW-1185">Reference proteome</keyword>
<evidence type="ECO:0000313" key="3">
    <source>
        <dbReference type="Proteomes" id="UP001314229"/>
    </source>
</evidence>
<dbReference type="InterPro" id="IPR028224">
    <property type="entry name" value="Otospiralin"/>
</dbReference>
<name>A0AAV1MVE3_SCOSC</name>
<dbReference type="Pfam" id="PF15182">
    <property type="entry name" value="OTOS"/>
    <property type="match status" value="1"/>
</dbReference>
<evidence type="ECO:0000256" key="1">
    <source>
        <dbReference type="SAM" id="SignalP"/>
    </source>
</evidence>
<accession>A0AAV1MVE3</accession>
<reference evidence="2 3" key="1">
    <citation type="submission" date="2024-01" db="EMBL/GenBank/DDBJ databases">
        <authorList>
            <person name="Alioto T."/>
            <person name="Alioto T."/>
            <person name="Gomez Garrido J."/>
        </authorList>
    </citation>
    <scope>NUCLEOTIDE SEQUENCE [LARGE SCALE GENOMIC DNA]</scope>
</reference>
<proteinExistence type="predicted"/>
<keyword evidence="1" id="KW-0732">Signal</keyword>
<dbReference type="EMBL" id="CAWUFR010000004">
    <property type="protein sequence ID" value="CAK6950650.1"/>
    <property type="molecule type" value="Genomic_DNA"/>
</dbReference>
<feature type="chain" id="PRO_5043740694" evidence="1">
    <location>
        <begin position="25"/>
        <end position="93"/>
    </location>
</feature>
<sequence length="93" mass="10614">MMIRQLLCVFILLSVLLLLLPAGAEESGIDTSEGGRQKRNIPNWALTSDDFFGWVEELRKHAGYEHIEDLARTFWAHFPSADRLGYGTHEPEE</sequence>
<comment type="caution">
    <text evidence="2">The sequence shown here is derived from an EMBL/GenBank/DDBJ whole genome shotgun (WGS) entry which is preliminary data.</text>
</comment>
<feature type="signal peptide" evidence="1">
    <location>
        <begin position="1"/>
        <end position="24"/>
    </location>
</feature>
<organism evidence="2 3">
    <name type="scientific">Scomber scombrus</name>
    <name type="common">Atlantic mackerel</name>
    <name type="synonym">Scomber vernalis</name>
    <dbReference type="NCBI Taxonomy" id="13677"/>
    <lineage>
        <taxon>Eukaryota</taxon>
        <taxon>Metazoa</taxon>
        <taxon>Chordata</taxon>
        <taxon>Craniata</taxon>
        <taxon>Vertebrata</taxon>
        <taxon>Euteleostomi</taxon>
        <taxon>Actinopterygii</taxon>
        <taxon>Neopterygii</taxon>
        <taxon>Teleostei</taxon>
        <taxon>Neoteleostei</taxon>
        <taxon>Acanthomorphata</taxon>
        <taxon>Pelagiaria</taxon>
        <taxon>Scombriformes</taxon>
        <taxon>Scombridae</taxon>
        <taxon>Scomber</taxon>
    </lineage>
</organism>
<protein>
    <submittedName>
        <fullName evidence="2">Otospiralin-like</fullName>
    </submittedName>
</protein>
<dbReference type="AlphaFoldDB" id="A0AAV1MVE3"/>
<evidence type="ECO:0000313" key="2">
    <source>
        <dbReference type="EMBL" id="CAK6950650.1"/>
    </source>
</evidence>
<dbReference type="GO" id="GO:0007605">
    <property type="term" value="P:sensory perception of sound"/>
    <property type="evidence" value="ECO:0007669"/>
    <property type="project" value="InterPro"/>
</dbReference>
<dbReference type="Proteomes" id="UP001314229">
    <property type="component" value="Unassembled WGS sequence"/>
</dbReference>
<dbReference type="PANTHER" id="PTHR35073:SF1">
    <property type="entry name" value="OTOSPIRALIN"/>
    <property type="match status" value="1"/>
</dbReference>
<gene>
    <name evidence="2" type="ORF">FSCOSCO3_A034815</name>
</gene>
<dbReference type="PANTHER" id="PTHR35073">
    <property type="entry name" value="OTOSPIRALIN"/>
    <property type="match status" value="1"/>
</dbReference>